<sequence>MDQSSSVRKKIRVKTLVKVPVETKRSERKTNNSPTQIYSKPKKDKKPTVAENLKQFKEDITGRKEEPKKKKSTVVGAIMKNAEGNKYFELEEDLRVSETVLGKNKYADVRKYFGDKPSKKGITLNTNQIDELRKIGQQLLERAKEAEKNQEDLEGEGSE</sequence>
<dbReference type="AlphaFoldDB" id="A0AA86N8S4"/>
<dbReference type="GO" id="GO:0003677">
    <property type="term" value="F:DNA binding"/>
    <property type="evidence" value="ECO:0007669"/>
    <property type="project" value="InterPro"/>
</dbReference>
<dbReference type="SUPFAM" id="SSF54447">
    <property type="entry name" value="ssDNA-binding transcriptional regulator domain"/>
    <property type="match status" value="1"/>
</dbReference>
<dbReference type="GO" id="GO:0006355">
    <property type="term" value="P:regulation of DNA-templated transcription"/>
    <property type="evidence" value="ECO:0007669"/>
    <property type="project" value="InterPro"/>
</dbReference>
<dbReference type="InterPro" id="IPR003173">
    <property type="entry name" value="PC4_C"/>
</dbReference>
<evidence type="ECO:0000313" key="6">
    <source>
        <dbReference type="Proteomes" id="UP001642409"/>
    </source>
</evidence>
<evidence type="ECO:0000256" key="2">
    <source>
        <dbReference type="SAM" id="MobiDB-lite"/>
    </source>
</evidence>
<proteinExistence type="predicted"/>
<feature type="compositionally biased region" description="Basic and acidic residues" evidence="2">
    <location>
        <begin position="54"/>
        <end position="68"/>
    </location>
</feature>
<evidence type="ECO:0000256" key="1">
    <source>
        <dbReference type="SAM" id="Coils"/>
    </source>
</evidence>
<dbReference type="Pfam" id="PF02229">
    <property type="entry name" value="PC4"/>
    <property type="match status" value="1"/>
</dbReference>
<keyword evidence="6" id="KW-1185">Reference proteome</keyword>
<keyword evidence="1" id="KW-0175">Coiled coil</keyword>
<reference evidence="5 6" key="2">
    <citation type="submission" date="2024-07" db="EMBL/GenBank/DDBJ databases">
        <authorList>
            <person name="Akdeniz Z."/>
        </authorList>
    </citation>
    <scope>NUCLEOTIDE SEQUENCE [LARGE SCALE GENOMIC DNA]</scope>
</reference>
<dbReference type="InterPro" id="IPR009044">
    <property type="entry name" value="ssDNA-bd_transcriptional_reg"/>
</dbReference>
<dbReference type="Gene3D" id="2.30.31.10">
    <property type="entry name" value="Transcriptional Coactivator Pc4, Chain A"/>
    <property type="match status" value="1"/>
</dbReference>
<dbReference type="EMBL" id="CATOUU010000062">
    <property type="protein sequence ID" value="CAI9915047.1"/>
    <property type="molecule type" value="Genomic_DNA"/>
</dbReference>
<reference evidence="4" key="1">
    <citation type="submission" date="2023-06" db="EMBL/GenBank/DDBJ databases">
        <authorList>
            <person name="Kurt Z."/>
        </authorList>
    </citation>
    <scope>NUCLEOTIDE SEQUENCE</scope>
</reference>
<evidence type="ECO:0000313" key="4">
    <source>
        <dbReference type="EMBL" id="CAI9915047.1"/>
    </source>
</evidence>
<evidence type="ECO:0000313" key="5">
    <source>
        <dbReference type="EMBL" id="CAL6025892.1"/>
    </source>
</evidence>
<feature type="coiled-coil region" evidence="1">
    <location>
        <begin position="129"/>
        <end position="156"/>
    </location>
</feature>
<feature type="region of interest" description="Disordered" evidence="2">
    <location>
        <begin position="18"/>
        <end position="70"/>
    </location>
</feature>
<organism evidence="4">
    <name type="scientific">Hexamita inflata</name>
    <dbReference type="NCBI Taxonomy" id="28002"/>
    <lineage>
        <taxon>Eukaryota</taxon>
        <taxon>Metamonada</taxon>
        <taxon>Diplomonadida</taxon>
        <taxon>Hexamitidae</taxon>
        <taxon>Hexamitinae</taxon>
        <taxon>Hexamita</taxon>
    </lineage>
</organism>
<feature type="domain" description="Transcriptional coactivator p15 (PC4) C-terminal" evidence="3">
    <location>
        <begin position="89"/>
        <end position="135"/>
    </location>
</feature>
<dbReference type="Proteomes" id="UP001642409">
    <property type="component" value="Unassembled WGS sequence"/>
</dbReference>
<comment type="caution">
    <text evidence="4">The sequence shown here is derived from an EMBL/GenBank/DDBJ whole genome shotgun (WGS) entry which is preliminary data.</text>
</comment>
<gene>
    <name evidence="4" type="ORF">HINF_LOCUS2692</name>
    <name evidence="5" type="ORF">HINF_LOCUS30585</name>
</gene>
<feature type="compositionally biased region" description="Basic and acidic residues" evidence="2">
    <location>
        <begin position="21"/>
        <end position="30"/>
    </location>
</feature>
<dbReference type="EMBL" id="CAXDID020000100">
    <property type="protein sequence ID" value="CAL6025892.1"/>
    <property type="molecule type" value="Genomic_DNA"/>
</dbReference>
<evidence type="ECO:0000259" key="3">
    <source>
        <dbReference type="Pfam" id="PF02229"/>
    </source>
</evidence>
<name>A0AA86N8S4_9EUKA</name>
<protein>
    <submittedName>
        <fullName evidence="4">Transcriptional coactivator p15 domain-containing protein</fullName>
    </submittedName>
    <submittedName>
        <fullName evidence="5">Transcriptional_coactivator p15 domain-containing protein</fullName>
    </submittedName>
</protein>
<accession>A0AA86N8S4</accession>